<feature type="compositionally biased region" description="Basic and acidic residues" evidence="1">
    <location>
        <begin position="117"/>
        <end position="132"/>
    </location>
</feature>
<evidence type="ECO:0000313" key="3">
    <source>
        <dbReference type="Proteomes" id="UP000249390"/>
    </source>
</evidence>
<name>A0A328DDE9_9ASTE</name>
<organism evidence="2 3">
    <name type="scientific">Cuscuta australis</name>
    <dbReference type="NCBI Taxonomy" id="267555"/>
    <lineage>
        <taxon>Eukaryota</taxon>
        <taxon>Viridiplantae</taxon>
        <taxon>Streptophyta</taxon>
        <taxon>Embryophyta</taxon>
        <taxon>Tracheophyta</taxon>
        <taxon>Spermatophyta</taxon>
        <taxon>Magnoliopsida</taxon>
        <taxon>eudicotyledons</taxon>
        <taxon>Gunneridae</taxon>
        <taxon>Pentapetalae</taxon>
        <taxon>asterids</taxon>
        <taxon>lamiids</taxon>
        <taxon>Solanales</taxon>
        <taxon>Convolvulaceae</taxon>
        <taxon>Cuscuteae</taxon>
        <taxon>Cuscuta</taxon>
        <taxon>Cuscuta subgen. Grammica</taxon>
        <taxon>Cuscuta sect. Cleistogrammica</taxon>
    </lineage>
</organism>
<gene>
    <name evidence="2" type="ORF">DM860_011166</name>
</gene>
<dbReference type="Proteomes" id="UP000249390">
    <property type="component" value="Unassembled WGS sequence"/>
</dbReference>
<reference evidence="2 3" key="1">
    <citation type="submission" date="2018-06" db="EMBL/GenBank/DDBJ databases">
        <title>The Genome of Cuscuta australis (Dodder) Provides Insight into the Evolution of Plant Parasitism.</title>
        <authorList>
            <person name="Liu H."/>
        </authorList>
    </citation>
    <scope>NUCLEOTIDE SEQUENCE [LARGE SCALE GENOMIC DNA]</scope>
    <source>
        <strain evidence="3">cv. Yunnan</strain>
        <tissue evidence="2">Vines</tissue>
    </source>
</reference>
<evidence type="ECO:0000313" key="2">
    <source>
        <dbReference type="EMBL" id="RAL42548.1"/>
    </source>
</evidence>
<sequence>MDTINWILDSLSQISKRRCWVTSLQDANRRIEVRQGINKRGNFIQIIERRSREGMRFLLVPFDSEKDGPILFIRALSSFIQRASKSETNPVRDMDQSLSPTPDMELATSLPSQISGTKEEDDIHTSSFRENEGSELIPTPLPEPIHTERQMVIYEGTEPKFNISKTYTDLFTPLSRKMLSPYAPLFVPLSCNPFAALDNRDQEQDKLATCLEDEDPFSQLNEQSMVLSLNALEDHTKERDGPILYTHSEGEDIVFIDSKLKPLQIDLSRCSRHPLYLRKELKGRRTYSPSQIVTRSKAKLLEIGRRITPIGWEEEEDLIDPHESLEEEVPYGRGILAGNILLWNYCNYEGFELNIPLWPNTLQNWKYIRWRPRSFVALVCQLWEFLSDRMHFAIMGGLRPISMKGSHGFSASEGF</sequence>
<feature type="region of interest" description="Disordered" evidence="1">
    <location>
        <begin position="85"/>
        <end position="142"/>
    </location>
</feature>
<keyword evidence="3" id="KW-1185">Reference proteome</keyword>
<accession>A0A328DDE9</accession>
<dbReference type="AlphaFoldDB" id="A0A328DDE9"/>
<dbReference type="EMBL" id="NQVE01000169">
    <property type="protein sequence ID" value="RAL42548.1"/>
    <property type="molecule type" value="Genomic_DNA"/>
</dbReference>
<comment type="caution">
    <text evidence="2">The sequence shown here is derived from an EMBL/GenBank/DDBJ whole genome shotgun (WGS) entry which is preliminary data.</text>
</comment>
<proteinExistence type="predicted"/>
<evidence type="ECO:0000256" key="1">
    <source>
        <dbReference type="SAM" id="MobiDB-lite"/>
    </source>
</evidence>
<protein>
    <submittedName>
        <fullName evidence="2">Uncharacterized protein</fullName>
    </submittedName>
</protein>